<dbReference type="InterPro" id="IPR016047">
    <property type="entry name" value="M23ase_b-sheet_dom"/>
</dbReference>
<gene>
    <name evidence="3" type="ORF">SAMN03080598_01343</name>
</gene>
<feature type="chain" id="PRO_5009286452" evidence="1">
    <location>
        <begin position="21"/>
        <end position="299"/>
    </location>
</feature>
<dbReference type="RefSeq" id="WP_103924023.1">
    <property type="nucleotide sequence ID" value="NZ_BBFN01000041.1"/>
</dbReference>
<proteinExistence type="predicted"/>
<keyword evidence="1" id="KW-0732">Signal</keyword>
<feature type="domain" description="M23ase beta-sheet core" evidence="2">
    <location>
        <begin position="145"/>
        <end position="237"/>
    </location>
</feature>
<feature type="signal peptide" evidence="1">
    <location>
        <begin position="1"/>
        <end position="20"/>
    </location>
</feature>
<accession>A0A1H5URU9</accession>
<dbReference type="InterPro" id="IPR011055">
    <property type="entry name" value="Dup_hybrid_motif"/>
</dbReference>
<dbReference type="Proteomes" id="UP000236736">
    <property type="component" value="Unassembled WGS sequence"/>
</dbReference>
<dbReference type="Gene3D" id="2.70.70.10">
    <property type="entry name" value="Glucose Permease (Domain IIA)"/>
    <property type="match status" value="1"/>
</dbReference>
<evidence type="ECO:0000259" key="2">
    <source>
        <dbReference type="Pfam" id="PF01551"/>
    </source>
</evidence>
<name>A0A1H5URU9_9BACT</name>
<dbReference type="Pfam" id="PF01551">
    <property type="entry name" value="Peptidase_M23"/>
    <property type="match status" value="1"/>
</dbReference>
<evidence type="ECO:0000256" key="1">
    <source>
        <dbReference type="SAM" id="SignalP"/>
    </source>
</evidence>
<protein>
    <submittedName>
        <fullName evidence="3">Murein DD-endopeptidase MepM and murein hydrolase activator NlpD, contain LysM domain</fullName>
    </submittedName>
</protein>
<keyword evidence="3" id="KW-0378">Hydrolase</keyword>
<dbReference type="CDD" id="cd12797">
    <property type="entry name" value="M23_peptidase"/>
    <property type="match status" value="1"/>
</dbReference>
<evidence type="ECO:0000313" key="4">
    <source>
        <dbReference type="Proteomes" id="UP000236736"/>
    </source>
</evidence>
<keyword evidence="4" id="KW-1185">Reference proteome</keyword>
<dbReference type="GO" id="GO:0016787">
    <property type="term" value="F:hydrolase activity"/>
    <property type="evidence" value="ECO:0007669"/>
    <property type="project" value="UniProtKB-KW"/>
</dbReference>
<dbReference type="OrthoDB" id="1112802at2"/>
<dbReference type="STRING" id="1120964.GCA_001313265_06152"/>
<sequence length="299" mass="32974">MLKIFISLVVLIFSFSSLSAQITIETERDSDGNVLLFAVNPTKVPYSVILNFSQLQNMTTPGGGNVTAIASPGRSKVATLKPTLAGQGTNYRYAYSFAKGNVYGKTKIDPIYLIPVAEGTPVKAVLNNNISNTLNKDEKDNSYVGISFIFEQPTLIVAPRKGVVAEMKMDYATDKENLNFSAEENYMEIYHEDGTITKLTVLKSGSAKVEVGDQVLPGQVLAESAGDNYQHGPHVRMVNQRTEKNGPDKLKYTYFPVVFATEEGNIEIKELSDFTVTHPKEIITRELNKKELKSFQSGN</sequence>
<dbReference type="AlphaFoldDB" id="A0A1H5URU9"/>
<evidence type="ECO:0000313" key="3">
    <source>
        <dbReference type="EMBL" id="SEF77694.1"/>
    </source>
</evidence>
<organism evidence="3 4">
    <name type="scientific">Algoriphagus boritolerans DSM 17298 = JCM 18970</name>
    <dbReference type="NCBI Taxonomy" id="1120964"/>
    <lineage>
        <taxon>Bacteria</taxon>
        <taxon>Pseudomonadati</taxon>
        <taxon>Bacteroidota</taxon>
        <taxon>Cytophagia</taxon>
        <taxon>Cytophagales</taxon>
        <taxon>Cyclobacteriaceae</taxon>
        <taxon>Algoriphagus</taxon>
    </lineage>
</organism>
<reference evidence="4" key="1">
    <citation type="submission" date="2016-10" db="EMBL/GenBank/DDBJ databases">
        <authorList>
            <person name="Varghese N."/>
            <person name="Submissions S."/>
        </authorList>
    </citation>
    <scope>NUCLEOTIDE SEQUENCE [LARGE SCALE GENOMIC DNA]</scope>
    <source>
        <strain evidence="4">DSM 17298</strain>
    </source>
</reference>
<dbReference type="EMBL" id="FNVR01000005">
    <property type="protein sequence ID" value="SEF77694.1"/>
    <property type="molecule type" value="Genomic_DNA"/>
</dbReference>